<protein>
    <recommendedName>
        <fullName evidence="4">Dihydrolipoamide acetyltransferase component of pyruvate dehydrogenase complex</fullName>
        <ecNumber evidence="4">2.3.1.-</ecNumber>
    </recommendedName>
</protein>
<keyword evidence="3 4" id="KW-0450">Lipoyl</keyword>
<dbReference type="GO" id="GO:0045254">
    <property type="term" value="C:pyruvate dehydrogenase complex"/>
    <property type="evidence" value="ECO:0007669"/>
    <property type="project" value="InterPro"/>
</dbReference>
<evidence type="ECO:0000256" key="4">
    <source>
        <dbReference type="RuleBase" id="RU003423"/>
    </source>
</evidence>
<evidence type="ECO:0000313" key="9">
    <source>
        <dbReference type="Proteomes" id="UP000305198"/>
    </source>
</evidence>
<accession>A0A4U0YLP3</accession>
<reference evidence="8 9" key="1">
    <citation type="submission" date="2019-04" db="EMBL/GenBank/DDBJ databases">
        <title>Crypto-aerobic microbial life in anoxic (sulfidic) marine sediments.</title>
        <authorList>
            <person name="Bhattacharya S."/>
            <person name="Roy C."/>
            <person name="Mondal N."/>
            <person name="Sarkar J."/>
            <person name="Mandal S."/>
            <person name="Rameez M.J."/>
            <person name="Ghosh W."/>
        </authorList>
    </citation>
    <scope>NUCLEOTIDE SEQUENCE [LARGE SCALE GENOMIC DNA]</scope>
    <source>
        <strain evidence="8 9">SBBB</strain>
    </source>
</reference>
<keyword evidence="4" id="KW-0808">Transferase</keyword>
<dbReference type="InterPro" id="IPR036625">
    <property type="entry name" value="E3-bd_dom_sf"/>
</dbReference>
<evidence type="ECO:0000256" key="2">
    <source>
        <dbReference type="ARBA" id="ARBA00007317"/>
    </source>
</evidence>
<comment type="caution">
    <text evidence="8">The sequence shown here is derived from an EMBL/GenBank/DDBJ whole genome shotgun (WGS) entry which is preliminary data.</text>
</comment>
<organism evidence="8 9">
    <name type="scientific">Halopseudomonas bauzanensis</name>
    <dbReference type="NCBI Taxonomy" id="653930"/>
    <lineage>
        <taxon>Bacteria</taxon>
        <taxon>Pseudomonadati</taxon>
        <taxon>Pseudomonadota</taxon>
        <taxon>Gammaproteobacteria</taxon>
        <taxon>Pseudomonadales</taxon>
        <taxon>Pseudomonadaceae</taxon>
        <taxon>Halopseudomonas</taxon>
    </lineage>
</organism>
<dbReference type="InterPro" id="IPR045257">
    <property type="entry name" value="E2/Pdx1"/>
</dbReference>
<dbReference type="Pfam" id="PF02817">
    <property type="entry name" value="E3_binding"/>
    <property type="match status" value="2"/>
</dbReference>
<dbReference type="PROSITE" id="PS51826">
    <property type="entry name" value="PSBD"/>
    <property type="match status" value="2"/>
</dbReference>
<gene>
    <name evidence="8" type="ORF">FA869_07495</name>
</gene>
<dbReference type="EC" id="2.3.1.-" evidence="4"/>
<dbReference type="InterPro" id="IPR011053">
    <property type="entry name" value="Single_hybrid_motif"/>
</dbReference>
<sequence length="495" mass="52020">MSDIRPIEVPKWGLTMEEGTLSTWLLQEGQAFSKGDELCEIETSKIANALEASFDGVLRRILVEPGTTLPVGALLAIAAPESVNDEAIEVYLASRQSGLAAPAQSPPVAEVPLKPVPAPATSVSVSEVSRAATSGVPEQLRGETATSVLATPHAWRLAQREGIDLAKVSGSGREGRISVEDIVQAVSAAGGSLPQRERSVSPTAPGDDSQVAATPIARRLAVARGVDLRDCRATGSRGRVCRADVEALLAMRQGDMPAAAESPAAGVGVIEQPLSAMRRTIAARLQASKQSAPHYRVSMDLDLEALLSLRDTLNGAVPDLKISVNDMLVKASAQALMAVPELNVQYDAERQVIRQLVEADIAVAVAIDGGLITPIVPAANRKTLGEISTLVRDLATRAKAGTLKPVQFQGGSFSISNLGMHGVKQFDAIINPPQVAILAVGAASEQVVVRDGQMVIRRQLTASLSSDHRVVDGALAASFMNELKRLVETPALLMV</sequence>
<dbReference type="InterPro" id="IPR001078">
    <property type="entry name" value="2-oxoacid_DH_actylTfrase"/>
</dbReference>
<dbReference type="EMBL" id="SWAV01000002">
    <property type="protein sequence ID" value="TKA92228.1"/>
    <property type="molecule type" value="Genomic_DNA"/>
</dbReference>
<dbReference type="RefSeq" id="WP_136869197.1">
    <property type="nucleotide sequence ID" value="NZ_SWAV01000002.1"/>
</dbReference>
<dbReference type="InterPro" id="IPR023213">
    <property type="entry name" value="CAT-like_dom_sf"/>
</dbReference>
<dbReference type="Gene3D" id="3.30.559.10">
    <property type="entry name" value="Chloramphenicol acetyltransferase-like domain"/>
    <property type="match status" value="1"/>
</dbReference>
<comment type="cofactor">
    <cofactor evidence="1 4">
        <name>(R)-lipoate</name>
        <dbReference type="ChEBI" id="CHEBI:83088"/>
    </cofactor>
</comment>
<dbReference type="InterPro" id="IPR000089">
    <property type="entry name" value="Biotin_lipoyl"/>
</dbReference>
<comment type="similarity">
    <text evidence="2 4">Belongs to the 2-oxoacid dehydrogenase family.</text>
</comment>
<dbReference type="AlphaFoldDB" id="A0A4U0YLP3"/>
<dbReference type="PANTHER" id="PTHR23151:SF90">
    <property type="entry name" value="DIHYDROLIPOYLLYSINE-RESIDUE ACETYLTRANSFERASE COMPONENT OF PYRUVATE DEHYDROGENASE COMPLEX, MITOCHONDRIAL-RELATED"/>
    <property type="match status" value="1"/>
</dbReference>
<name>A0A4U0YLP3_9GAMM</name>
<dbReference type="GO" id="GO:0016746">
    <property type="term" value="F:acyltransferase activity"/>
    <property type="evidence" value="ECO:0007669"/>
    <property type="project" value="UniProtKB-KW"/>
</dbReference>
<feature type="domain" description="Peripheral subunit-binding (PSBD)" evidence="7">
    <location>
        <begin position="149"/>
        <end position="186"/>
    </location>
</feature>
<evidence type="ECO:0000256" key="1">
    <source>
        <dbReference type="ARBA" id="ARBA00001938"/>
    </source>
</evidence>
<keyword evidence="4" id="KW-0012">Acyltransferase</keyword>
<proteinExistence type="inferred from homology"/>
<feature type="region of interest" description="Disordered" evidence="5">
    <location>
        <begin position="188"/>
        <end position="212"/>
    </location>
</feature>
<dbReference type="PANTHER" id="PTHR23151">
    <property type="entry name" value="DIHYDROLIPOAMIDE ACETYL/SUCCINYL-TRANSFERASE-RELATED"/>
    <property type="match status" value="1"/>
</dbReference>
<dbReference type="PROSITE" id="PS00189">
    <property type="entry name" value="LIPOYL"/>
    <property type="match status" value="1"/>
</dbReference>
<evidence type="ECO:0000256" key="3">
    <source>
        <dbReference type="ARBA" id="ARBA00022823"/>
    </source>
</evidence>
<dbReference type="PROSITE" id="PS50968">
    <property type="entry name" value="BIOTINYL_LIPOYL"/>
    <property type="match status" value="1"/>
</dbReference>
<dbReference type="SUPFAM" id="SSF52777">
    <property type="entry name" value="CoA-dependent acyltransferases"/>
    <property type="match status" value="1"/>
</dbReference>
<dbReference type="InterPro" id="IPR003016">
    <property type="entry name" value="2-oxoA_DH_lipoyl-BS"/>
</dbReference>
<dbReference type="Pfam" id="PF00198">
    <property type="entry name" value="2-oxoacid_dh"/>
    <property type="match status" value="1"/>
</dbReference>
<evidence type="ECO:0000259" key="7">
    <source>
        <dbReference type="PROSITE" id="PS51826"/>
    </source>
</evidence>
<feature type="domain" description="Peripheral subunit-binding (PSBD)" evidence="7">
    <location>
        <begin position="212"/>
        <end position="249"/>
    </location>
</feature>
<evidence type="ECO:0000256" key="5">
    <source>
        <dbReference type="SAM" id="MobiDB-lite"/>
    </source>
</evidence>
<dbReference type="SUPFAM" id="SSF47005">
    <property type="entry name" value="Peripheral subunit-binding domain of 2-oxo acid dehydrogenase complex"/>
    <property type="match status" value="2"/>
</dbReference>
<dbReference type="Pfam" id="PF00364">
    <property type="entry name" value="Biotin_lipoyl"/>
    <property type="match status" value="1"/>
</dbReference>
<evidence type="ECO:0000259" key="6">
    <source>
        <dbReference type="PROSITE" id="PS50968"/>
    </source>
</evidence>
<dbReference type="InterPro" id="IPR004167">
    <property type="entry name" value="PSBD"/>
</dbReference>
<evidence type="ECO:0000313" key="8">
    <source>
        <dbReference type="EMBL" id="TKA92228.1"/>
    </source>
</evidence>
<dbReference type="Gene3D" id="2.40.50.100">
    <property type="match status" value="1"/>
</dbReference>
<dbReference type="Gene3D" id="4.10.320.10">
    <property type="entry name" value="E3-binding domain"/>
    <property type="match status" value="2"/>
</dbReference>
<dbReference type="SUPFAM" id="SSF51230">
    <property type="entry name" value="Single hybrid motif"/>
    <property type="match status" value="1"/>
</dbReference>
<dbReference type="GO" id="GO:0006086">
    <property type="term" value="P:pyruvate decarboxylation to acetyl-CoA"/>
    <property type="evidence" value="ECO:0007669"/>
    <property type="project" value="InterPro"/>
</dbReference>
<dbReference type="Proteomes" id="UP000305198">
    <property type="component" value="Unassembled WGS sequence"/>
</dbReference>
<feature type="domain" description="Lipoyl-binding" evidence="6">
    <location>
        <begin position="4"/>
        <end position="79"/>
    </location>
</feature>
<dbReference type="CDD" id="cd06849">
    <property type="entry name" value="lipoyl_domain"/>
    <property type="match status" value="1"/>
</dbReference>